<evidence type="ECO:0000313" key="3">
    <source>
        <dbReference type="Proteomes" id="UP000051952"/>
    </source>
</evidence>
<evidence type="ECO:0000256" key="1">
    <source>
        <dbReference type="SAM" id="MobiDB-lite"/>
    </source>
</evidence>
<dbReference type="AlphaFoldDB" id="A0A0S4IRI3"/>
<proteinExistence type="predicted"/>
<keyword evidence="3" id="KW-1185">Reference proteome</keyword>
<feature type="region of interest" description="Disordered" evidence="1">
    <location>
        <begin position="311"/>
        <end position="342"/>
    </location>
</feature>
<accession>A0A0S4IRI3</accession>
<dbReference type="EMBL" id="CYKH01000199">
    <property type="protein sequence ID" value="CUE81603.1"/>
    <property type="molecule type" value="Genomic_DNA"/>
</dbReference>
<sequence>MYGPGDTASWTPRVVAELASVANPRLSGPGSAHQEDQGRFWIPFDDLLTKYIDNGCICDPLRSDPQIRVQATMDTNSGWVTTALRLRVTGTTPLQCHFGLHQKDRRSIPSKTPPAYVGVLLMVLLVDLKLEKTISLIATSDVNNGTTFGVYRDVFTDTVKLPPNESNDTAYMVVAQCLRKKPAGVAGAATAASTDAAYDVRPLVISAMLRNPEVALSEVFVGSLSPGESRGTAGACNTAAFMPPTTFQPQNYSTAAADSTWQVRTTRGPLHTSRSSAAAAGAEDGVSITTRSGALVDPALWGFTAVSPTPQPLLPPVEGATPQSSHHSDPSPLQYLGDATAPSLLPQSSPSLHCTSHLHLLVLDVVLEIPSSSTAAASVTTTTLAAVRVSFKPLDTVVALSVAQQRAAPACSFTSRNIAMKQESQNVANNTSVEDQGEEGQQTTMDGVVRDEQRSFGEEGSAASQIASSVSMRGVWCEGTMVPLYFSEVAPMTTLLDDFLIQAEIVGTSDAPVLLGQGSAKLKSRRLSLDGTGQMMTVSLFSPLTNNQGAAGASADTAAATKEIGELHLGISWVRTNENRR</sequence>
<dbReference type="VEuPathDB" id="TriTrypDB:BSAL_56610"/>
<name>A0A0S4IRI3_BODSA</name>
<evidence type="ECO:0000313" key="2">
    <source>
        <dbReference type="EMBL" id="CUE81603.1"/>
    </source>
</evidence>
<protein>
    <submittedName>
        <fullName evidence="2">Uncharacterized protein</fullName>
    </submittedName>
</protein>
<dbReference type="Proteomes" id="UP000051952">
    <property type="component" value="Unassembled WGS sequence"/>
</dbReference>
<reference evidence="3" key="1">
    <citation type="submission" date="2015-09" db="EMBL/GenBank/DDBJ databases">
        <authorList>
            <consortium name="Pathogen Informatics"/>
        </authorList>
    </citation>
    <scope>NUCLEOTIDE SEQUENCE [LARGE SCALE GENOMIC DNA]</scope>
    <source>
        <strain evidence="3">Lake Konstanz</strain>
    </source>
</reference>
<gene>
    <name evidence="2" type="ORF">BSAL_56610</name>
</gene>
<organism evidence="2 3">
    <name type="scientific">Bodo saltans</name>
    <name type="common">Flagellated protozoan</name>
    <dbReference type="NCBI Taxonomy" id="75058"/>
    <lineage>
        <taxon>Eukaryota</taxon>
        <taxon>Discoba</taxon>
        <taxon>Euglenozoa</taxon>
        <taxon>Kinetoplastea</taxon>
        <taxon>Metakinetoplastina</taxon>
        <taxon>Eubodonida</taxon>
        <taxon>Bodonidae</taxon>
        <taxon>Bodo</taxon>
    </lineage>
</organism>
<feature type="region of interest" description="Disordered" evidence="1">
    <location>
        <begin position="425"/>
        <end position="445"/>
    </location>
</feature>